<dbReference type="Pfam" id="PF24353">
    <property type="entry name" value="DUF7513"/>
    <property type="match status" value="1"/>
</dbReference>
<dbReference type="RefSeq" id="WP_276302913.1">
    <property type="nucleotide sequence ID" value="NZ_CP119992.1"/>
</dbReference>
<gene>
    <name evidence="2" type="ORF">ACFQPE_13770</name>
</gene>
<organism evidence="2 3">
    <name type="scientific">Halomarina halobia</name>
    <dbReference type="NCBI Taxonomy" id="3033386"/>
    <lineage>
        <taxon>Archaea</taxon>
        <taxon>Methanobacteriati</taxon>
        <taxon>Methanobacteriota</taxon>
        <taxon>Stenosarchaea group</taxon>
        <taxon>Halobacteria</taxon>
        <taxon>Halobacteriales</taxon>
        <taxon>Natronomonadaceae</taxon>
        <taxon>Halomarina</taxon>
    </lineage>
</organism>
<keyword evidence="3" id="KW-1185">Reference proteome</keyword>
<protein>
    <recommendedName>
        <fullName evidence="1">DUF7513 domain-containing protein</fullName>
    </recommendedName>
</protein>
<reference evidence="2 3" key="1">
    <citation type="journal article" date="2019" name="Int. J. Syst. Evol. Microbiol.">
        <title>The Global Catalogue of Microorganisms (GCM) 10K type strain sequencing project: providing services to taxonomists for standard genome sequencing and annotation.</title>
        <authorList>
            <consortium name="The Broad Institute Genomics Platform"/>
            <consortium name="The Broad Institute Genome Sequencing Center for Infectious Disease"/>
            <person name="Wu L."/>
            <person name="Ma J."/>
        </authorList>
    </citation>
    <scope>NUCLEOTIDE SEQUENCE [LARGE SCALE GENOMIC DNA]</scope>
    <source>
        <strain evidence="2 3">PSR21</strain>
    </source>
</reference>
<evidence type="ECO:0000313" key="2">
    <source>
        <dbReference type="EMBL" id="MFC7317849.1"/>
    </source>
</evidence>
<evidence type="ECO:0000313" key="3">
    <source>
        <dbReference type="Proteomes" id="UP001596547"/>
    </source>
</evidence>
<dbReference type="InterPro" id="IPR055935">
    <property type="entry name" value="DUF7513"/>
</dbReference>
<accession>A0ABD6AB92</accession>
<dbReference type="EMBL" id="JBHTBF010000002">
    <property type="protein sequence ID" value="MFC7317849.1"/>
    <property type="molecule type" value="Genomic_DNA"/>
</dbReference>
<feature type="domain" description="DUF7513" evidence="1">
    <location>
        <begin position="1"/>
        <end position="79"/>
    </location>
</feature>
<evidence type="ECO:0000259" key="1">
    <source>
        <dbReference type="Pfam" id="PF24353"/>
    </source>
</evidence>
<dbReference type="AlphaFoldDB" id="A0ABD6AB92"/>
<dbReference type="GeneID" id="79315468"/>
<name>A0ABD6AB92_9EURY</name>
<dbReference type="Proteomes" id="UP001596547">
    <property type="component" value="Unassembled WGS sequence"/>
</dbReference>
<sequence length="86" mass="9428">MSLGSYLRGLFRTTTPAFEEGQELTVFVTGHRGGTPVARVGDTVLRVIDAPEGLLDSRVRIRVTSFDANDHTGEAEYLERVGESVF</sequence>
<proteinExistence type="predicted"/>
<comment type="caution">
    <text evidence="2">The sequence shown here is derived from an EMBL/GenBank/DDBJ whole genome shotgun (WGS) entry which is preliminary data.</text>
</comment>